<evidence type="ECO:0000313" key="1">
    <source>
        <dbReference type="EMBL" id="MBB5722503.1"/>
    </source>
</evidence>
<dbReference type="Pfam" id="PF14384">
    <property type="entry name" value="BrnA_antitoxin"/>
    <property type="match status" value="1"/>
</dbReference>
<proteinExistence type="predicted"/>
<comment type="caution">
    <text evidence="1">The sequence shown here is derived from an EMBL/GenBank/DDBJ whole genome shotgun (WGS) entry which is preliminary data.</text>
</comment>
<reference evidence="1 2" key="1">
    <citation type="submission" date="2020-08" db="EMBL/GenBank/DDBJ databases">
        <title>Genomic Encyclopedia of Type Strains, Phase IV (KMG-IV): sequencing the most valuable type-strain genomes for metagenomic binning, comparative biology and taxonomic classification.</title>
        <authorList>
            <person name="Goeker M."/>
        </authorList>
    </citation>
    <scope>NUCLEOTIDE SEQUENCE [LARGE SCALE GENOMIC DNA]</scope>
    <source>
        <strain evidence="1 2">DSM 101064</strain>
    </source>
</reference>
<dbReference type="EMBL" id="JACIJM010000005">
    <property type="protein sequence ID" value="MBB5722503.1"/>
    <property type="molecule type" value="Genomic_DNA"/>
</dbReference>
<protein>
    <submittedName>
        <fullName evidence="1">Uncharacterized protein (DUF4415 family)</fullName>
    </submittedName>
</protein>
<accession>A0A7W9BL26</accession>
<dbReference type="Proteomes" id="UP000535415">
    <property type="component" value="Unassembled WGS sequence"/>
</dbReference>
<keyword evidence="2" id="KW-1185">Reference proteome</keyword>
<gene>
    <name evidence="1" type="ORF">FHS72_002129</name>
</gene>
<organism evidence="1 2">
    <name type="scientific">Yoonia ponticola</name>
    <dbReference type="NCBI Taxonomy" id="1524255"/>
    <lineage>
        <taxon>Bacteria</taxon>
        <taxon>Pseudomonadati</taxon>
        <taxon>Pseudomonadota</taxon>
        <taxon>Alphaproteobacteria</taxon>
        <taxon>Rhodobacterales</taxon>
        <taxon>Paracoccaceae</taxon>
        <taxon>Yoonia</taxon>
    </lineage>
</organism>
<name>A0A7W9BL26_9RHOB</name>
<dbReference type="InterPro" id="IPR025528">
    <property type="entry name" value="BrnA_antitoxin"/>
</dbReference>
<dbReference type="RefSeq" id="WP_183528816.1">
    <property type="nucleotide sequence ID" value="NZ_JACIJM010000005.1"/>
</dbReference>
<evidence type="ECO:0000313" key="2">
    <source>
        <dbReference type="Proteomes" id="UP000535415"/>
    </source>
</evidence>
<sequence>MPPKKMSAIDEKRYSEMMLVASETLWDFRHPDLVRTILPREWADIPLDVVPEKIRITLRVDSDVAKFFRKLGRGVYQERMNAVLRTFMLARLTEILGADQELMLAETDELGKLYLSQEADLLAQLETLRRRRVGIRG</sequence>
<dbReference type="AlphaFoldDB" id="A0A7W9BL26"/>